<gene>
    <name evidence="7" type="primary">nadE</name>
    <name evidence="12" type="ORF">A4H02_01525</name>
</gene>
<dbReference type="Gene3D" id="3.40.50.620">
    <property type="entry name" value="HUPs"/>
    <property type="match status" value="1"/>
</dbReference>
<dbReference type="PANTHER" id="PTHR23090:SF9">
    <property type="entry name" value="GLUTAMINE-DEPENDENT NAD(+) SYNTHETASE"/>
    <property type="match status" value="1"/>
</dbReference>
<feature type="binding site" evidence="7">
    <location>
        <position position="181"/>
    </location>
    <ligand>
        <name>L-glutamine</name>
        <dbReference type="ChEBI" id="CHEBI:58359"/>
    </ligand>
</feature>
<dbReference type="EMBL" id="LWAF01000002">
    <property type="protein sequence ID" value="ODN30984.1"/>
    <property type="molecule type" value="Genomic_DNA"/>
</dbReference>
<evidence type="ECO:0000256" key="8">
    <source>
        <dbReference type="PIRNR" id="PIRNR006630"/>
    </source>
</evidence>
<dbReference type="Pfam" id="PF00795">
    <property type="entry name" value="CN_hydrolase"/>
    <property type="match status" value="1"/>
</dbReference>
<dbReference type="PROSITE" id="PS00920">
    <property type="entry name" value="NITRIL_CHT_1"/>
    <property type="match status" value="1"/>
</dbReference>
<dbReference type="CDD" id="cd00553">
    <property type="entry name" value="NAD_synthase"/>
    <property type="match status" value="1"/>
</dbReference>
<dbReference type="GO" id="GO:0005737">
    <property type="term" value="C:cytoplasm"/>
    <property type="evidence" value="ECO:0007669"/>
    <property type="project" value="InterPro"/>
</dbReference>
<accession>A0A1E3G403</accession>
<dbReference type="CDD" id="cd07570">
    <property type="entry name" value="GAT_Gln-NAD-synth"/>
    <property type="match status" value="1"/>
</dbReference>
<dbReference type="GO" id="GO:0004359">
    <property type="term" value="F:glutaminase activity"/>
    <property type="evidence" value="ECO:0007669"/>
    <property type="project" value="InterPro"/>
</dbReference>
<evidence type="ECO:0000256" key="10">
    <source>
        <dbReference type="RuleBase" id="RU003811"/>
    </source>
</evidence>
<dbReference type="InterPro" id="IPR014729">
    <property type="entry name" value="Rossmann-like_a/b/a_fold"/>
</dbReference>
<dbReference type="Proteomes" id="UP000094570">
    <property type="component" value="Unassembled WGS sequence"/>
</dbReference>
<dbReference type="InterPro" id="IPR003010">
    <property type="entry name" value="C-N_Hydrolase"/>
</dbReference>
<dbReference type="InterPro" id="IPR022310">
    <property type="entry name" value="NAD/GMP_synthase"/>
</dbReference>
<reference evidence="13" key="1">
    <citation type="submission" date="2016-04" db="EMBL/GenBank/DDBJ databases">
        <title>The genome sequence project of a novel Fervidobacterium isolate from a hot spring in Thailand.</title>
        <authorList>
            <person name="Gonzalez J.M."/>
            <person name="Cuecas A."/>
            <person name="Kanoksilapatham W."/>
        </authorList>
    </citation>
    <scope>NUCLEOTIDE SEQUENCE [LARGE SCALE GENOMIC DNA]</scope>
    <source>
        <strain evidence="13">FC2004</strain>
    </source>
</reference>
<evidence type="ECO:0000256" key="9">
    <source>
        <dbReference type="PROSITE-ProRule" id="PRU10139"/>
    </source>
</evidence>
<evidence type="ECO:0000313" key="13">
    <source>
        <dbReference type="Proteomes" id="UP000094570"/>
    </source>
</evidence>
<comment type="function">
    <text evidence="7">Catalyzes the ATP-dependent amidation of deamido-NAD to form NAD. Uses L-glutamine as a nitrogen source.</text>
</comment>
<evidence type="ECO:0000256" key="5">
    <source>
        <dbReference type="ARBA" id="ARBA00022840"/>
    </source>
</evidence>
<name>A0A1E3G403_9BACT</name>
<dbReference type="PIRSF" id="PIRSF006630">
    <property type="entry name" value="NADS_GAT"/>
    <property type="match status" value="1"/>
</dbReference>
<comment type="pathway">
    <text evidence="1 7 8">Cofactor biosynthesis; NAD(+) biosynthesis; NAD(+) from deamido-NAD(+) (L-Gln route): step 1/1.</text>
</comment>
<keyword evidence="13" id="KW-1185">Reference proteome</keyword>
<proteinExistence type="inferred from homology"/>
<protein>
    <recommendedName>
        <fullName evidence="7 8">Glutamine-dependent NAD(+) synthetase</fullName>
        <ecNumber evidence="7 8">6.3.5.1</ecNumber>
    </recommendedName>
    <alternativeName>
        <fullName evidence="7 8">NAD(+) synthase [glutamine-hydrolyzing]</fullName>
    </alternativeName>
</protein>
<feature type="binding site" evidence="7">
    <location>
        <position position="175"/>
    </location>
    <ligand>
        <name>L-glutamine</name>
        <dbReference type="ChEBI" id="CHEBI:58359"/>
    </ligand>
</feature>
<feature type="binding site" evidence="7">
    <location>
        <position position="414"/>
    </location>
    <ligand>
        <name>deamido-NAD(+)</name>
        <dbReference type="ChEBI" id="CHEBI:58437"/>
        <note>ligand shared between two neighboring subunits</note>
    </ligand>
</feature>
<dbReference type="InterPro" id="IPR003694">
    <property type="entry name" value="NAD_synthase"/>
</dbReference>
<dbReference type="InterPro" id="IPR036526">
    <property type="entry name" value="C-N_Hydrolase_sf"/>
</dbReference>
<comment type="similarity">
    <text evidence="2 7 8">In the C-terminal section; belongs to the NAD synthetase family.</text>
</comment>
<feature type="binding site" evidence="7">
    <location>
        <begin position="331"/>
        <end position="338"/>
    </location>
    <ligand>
        <name>ATP</name>
        <dbReference type="ChEBI" id="CHEBI:30616"/>
    </ligand>
</feature>
<evidence type="ECO:0000256" key="3">
    <source>
        <dbReference type="ARBA" id="ARBA00022598"/>
    </source>
</evidence>
<evidence type="ECO:0000313" key="12">
    <source>
        <dbReference type="EMBL" id="ODN30984.1"/>
    </source>
</evidence>
<dbReference type="InterPro" id="IPR014445">
    <property type="entry name" value="Gln-dep_NAD_synthase"/>
</dbReference>
<keyword evidence="4 7" id="KW-0547">Nucleotide-binding</keyword>
<dbReference type="HAMAP" id="MF_02090">
    <property type="entry name" value="NadE_glutamine_dep"/>
    <property type="match status" value="1"/>
</dbReference>
<comment type="caution">
    <text evidence="12">The sequence shown here is derived from an EMBL/GenBank/DDBJ whole genome shotgun (WGS) entry which is preliminary data.</text>
</comment>
<feature type="binding site" evidence="7">
    <location>
        <position position="443"/>
    </location>
    <ligand>
        <name>deamido-NAD(+)</name>
        <dbReference type="ChEBI" id="CHEBI:58437"/>
        <note>ligand shared between two neighboring subunits</note>
    </ligand>
</feature>
<organism evidence="12 13">
    <name type="scientific">Fervidobacterium thailandense</name>
    <dbReference type="NCBI Taxonomy" id="1008305"/>
    <lineage>
        <taxon>Bacteria</taxon>
        <taxon>Thermotogati</taxon>
        <taxon>Thermotogota</taxon>
        <taxon>Thermotogae</taxon>
        <taxon>Thermotogales</taxon>
        <taxon>Fervidobacteriaceae</taxon>
        <taxon>Fervidobacterium</taxon>
    </lineage>
</organism>
<dbReference type="SUPFAM" id="SSF56317">
    <property type="entry name" value="Carbon-nitrogen hydrolase"/>
    <property type="match status" value="1"/>
</dbReference>
<feature type="active site" description="Proton acceptor; for glutaminase activity" evidence="7">
    <location>
        <position position="44"/>
    </location>
</feature>
<keyword evidence="5 7" id="KW-0067">ATP-binding</keyword>
<dbReference type="EC" id="6.3.5.1" evidence="7 8"/>
<dbReference type="STRING" id="1008305.A4H02_01525"/>
<dbReference type="RefSeq" id="WP_069292410.1">
    <property type="nucleotide sequence ID" value="NZ_CP140110.1"/>
</dbReference>
<dbReference type="PROSITE" id="PS50263">
    <property type="entry name" value="CN_HYDROLASE"/>
    <property type="match status" value="1"/>
</dbReference>
<feature type="binding site" evidence="7">
    <location>
        <position position="555"/>
    </location>
    <ligand>
        <name>deamido-NAD(+)</name>
        <dbReference type="ChEBI" id="CHEBI:58437"/>
        <note>ligand shared between two neighboring subunits</note>
    </ligand>
</feature>
<keyword evidence="6 7" id="KW-0520">NAD</keyword>
<dbReference type="FunFam" id="3.40.50.620:FF:000106">
    <property type="entry name" value="Glutamine-dependent NAD(+) synthetase"/>
    <property type="match status" value="1"/>
</dbReference>
<feature type="active site" description="Nucleophile; for glutaminase activity" evidence="7">
    <location>
        <position position="147"/>
    </location>
</feature>
<dbReference type="GO" id="GO:0005524">
    <property type="term" value="F:ATP binding"/>
    <property type="evidence" value="ECO:0007669"/>
    <property type="project" value="UniProtKB-UniRule"/>
</dbReference>
<dbReference type="AlphaFoldDB" id="A0A1E3G403"/>
<feature type="domain" description="CN hydrolase" evidence="11">
    <location>
        <begin position="4"/>
        <end position="245"/>
    </location>
</feature>
<comment type="catalytic activity">
    <reaction evidence="7 8">
        <text>deamido-NAD(+) + L-glutamine + ATP + H2O = L-glutamate + AMP + diphosphate + NAD(+) + H(+)</text>
        <dbReference type="Rhea" id="RHEA:24384"/>
        <dbReference type="ChEBI" id="CHEBI:15377"/>
        <dbReference type="ChEBI" id="CHEBI:15378"/>
        <dbReference type="ChEBI" id="CHEBI:29985"/>
        <dbReference type="ChEBI" id="CHEBI:30616"/>
        <dbReference type="ChEBI" id="CHEBI:33019"/>
        <dbReference type="ChEBI" id="CHEBI:57540"/>
        <dbReference type="ChEBI" id="CHEBI:58359"/>
        <dbReference type="ChEBI" id="CHEBI:58437"/>
        <dbReference type="ChEBI" id="CHEBI:456215"/>
        <dbReference type="EC" id="6.3.5.1"/>
    </reaction>
</comment>
<feature type="active site" description="Proton acceptor" evidence="9">
    <location>
        <position position="44"/>
    </location>
</feature>
<dbReference type="Pfam" id="PF02540">
    <property type="entry name" value="NAD_synthase"/>
    <property type="match status" value="1"/>
</dbReference>
<dbReference type="GO" id="GO:0000257">
    <property type="term" value="F:nitrilase activity"/>
    <property type="evidence" value="ECO:0007669"/>
    <property type="project" value="UniProtKB-ARBA"/>
</dbReference>
<feature type="active site" description="For glutaminase activity" evidence="7">
    <location>
        <position position="111"/>
    </location>
</feature>
<feature type="binding site" evidence="7">
    <location>
        <position position="438"/>
    </location>
    <ligand>
        <name>ATP</name>
        <dbReference type="ChEBI" id="CHEBI:30616"/>
    </ligand>
</feature>
<evidence type="ECO:0000256" key="4">
    <source>
        <dbReference type="ARBA" id="ARBA00022741"/>
    </source>
</evidence>
<evidence type="ECO:0000256" key="2">
    <source>
        <dbReference type="ARBA" id="ARBA00007145"/>
    </source>
</evidence>
<dbReference type="InterPro" id="IPR000132">
    <property type="entry name" value="Nitrilase/CN_hydratase_CS"/>
</dbReference>
<comment type="similarity">
    <text evidence="10">Belongs to the NAD synthetase family.</text>
</comment>
<dbReference type="UniPathway" id="UPA00253">
    <property type="reaction ID" value="UER00334"/>
</dbReference>
<dbReference type="GO" id="GO:0003952">
    <property type="term" value="F:NAD+ synthase (glutamine-hydrolyzing) activity"/>
    <property type="evidence" value="ECO:0007669"/>
    <property type="project" value="UniProtKB-UniRule"/>
</dbReference>
<dbReference type="NCBIfam" id="NF010588">
    <property type="entry name" value="PRK13981.1"/>
    <property type="match status" value="1"/>
</dbReference>
<evidence type="ECO:0000256" key="7">
    <source>
        <dbReference type="HAMAP-Rule" id="MF_02090"/>
    </source>
</evidence>
<evidence type="ECO:0000256" key="6">
    <source>
        <dbReference type="ARBA" id="ARBA00023027"/>
    </source>
</evidence>
<dbReference type="Gene3D" id="3.60.110.10">
    <property type="entry name" value="Carbon-nitrogen hydrolase"/>
    <property type="match status" value="1"/>
</dbReference>
<comment type="caution">
    <text evidence="7">Lacks conserved residue(s) required for the propagation of feature annotation.</text>
</comment>
<keyword evidence="3 7" id="KW-0436">Ligase</keyword>
<evidence type="ECO:0000256" key="1">
    <source>
        <dbReference type="ARBA" id="ARBA00005188"/>
    </source>
</evidence>
<dbReference type="SUPFAM" id="SSF52402">
    <property type="entry name" value="Adenine nucleotide alpha hydrolases-like"/>
    <property type="match status" value="1"/>
</dbReference>
<evidence type="ECO:0000259" key="11">
    <source>
        <dbReference type="PROSITE" id="PS50263"/>
    </source>
</evidence>
<dbReference type="GO" id="GO:0009435">
    <property type="term" value="P:NAD+ biosynthetic process"/>
    <property type="evidence" value="ECO:0007669"/>
    <property type="project" value="UniProtKB-UniRule"/>
</dbReference>
<dbReference type="PANTHER" id="PTHR23090">
    <property type="entry name" value="NH 3 /GLUTAMINE-DEPENDENT NAD + SYNTHETASE"/>
    <property type="match status" value="1"/>
</dbReference>
<sequence>MRNIRIALAQINTTVGDIHGNERKIIDYIQRARELGADVVAFPELAITGYPPEDLLLKSYFVQRNLESLERISKHADKDIVAIVGFVDFDDDLYNAAAVLHNGRIVATYRKNYLPNYGVFDEKRYFQVGQECLVLQIRNVNVGITICEDIWYPGGPARLESLIGDAHVLINLSASPYYMGKPAWREKMLAVRANDNQCAIAYVNAIGGQDELVFDGCSLVIDEKGEILARAKQYEEDLLVADVDVEKIARTRLHDNRRRQDKLNVPETELRKVRIAKVEDFPTKPHHGVHTPSTSFKIEPLLPEVAEVYWALVLATRDYIRKNGMNKAVIGLSGGMDSSLVACIAVDALGPENVIGVSMPGPFSSEHSKEDAKLLAENLGIKFLTIPITDAYETYLKLLKPVFGDLPFDITEENLQARIRGTILMALSNKFGWLVLTTGNKSEVATGYSTLYGDTAGGYAVIKDVYKTFVYKLGRYVNEKAGREIIPERVFIKPPSAELRENQTDQDKLPPYEVLDEILKLYIEEEMSIDEIVAHGFDEETVKKVARMVHANEYKRRQMPPGPKVSVRAFGKDRRVPMTNRFDG</sequence>
<dbReference type="NCBIfam" id="TIGR00552">
    <property type="entry name" value="nadE"/>
    <property type="match status" value="1"/>
</dbReference>
<dbReference type="OrthoDB" id="9803818at2"/>
<feature type="binding site" evidence="7">
    <location>
        <position position="117"/>
    </location>
    <ligand>
        <name>L-glutamine</name>
        <dbReference type="ChEBI" id="CHEBI:58359"/>
    </ligand>
</feature>
<dbReference type="GO" id="GO:0008795">
    <property type="term" value="F:NAD+ synthase activity"/>
    <property type="evidence" value="ECO:0007669"/>
    <property type="project" value="UniProtKB-UniRule"/>
</dbReference>